<name>A0A3L7JDB4_9HYPH</name>
<evidence type="ECO:0000313" key="1">
    <source>
        <dbReference type="EMBL" id="RLQ88454.1"/>
    </source>
</evidence>
<gene>
    <name evidence="1" type="ORF">D8780_09785</name>
</gene>
<dbReference type="Proteomes" id="UP000281094">
    <property type="component" value="Unassembled WGS sequence"/>
</dbReference>
<evidence type="ECO:0000313" key="2">
    <source>
        <dbReference type="Proteomes" id="UP000281094"/>
    </source>
</evidence>
<dbReference type="EMBL" id="RCWN01000001">
    <property type="protein sequence ID" value="RLQ88454.1"/>
    <property type="molecule type" value="Genomic_DNA"/>
</dbReference>
<accession>A0A3L7JDB4</accession>
<protein>
    <submittedName>
        <fullName evidence="1">Uncharacterized protein</fullName>
    </submittedName>
</protein>
<proteinExistence type="predicted"/>
<comment type="caution">
    <text evidence="1">The sequence shown here is derived from an EMBL/GenBank/DDBJ whole genome shotgun (WGS) entry which is preliminary data.</text>
</comment>
<keyword evidence="2" id="KW-1185">Reference proteome</keyword>
<reference evidence="1 2" key="1">
    <citation type="submission" date="2018-10" db="EMBL/GenBank/DDBJ databases">
        <title>Notoacmeibacter sp. M2BS9Y-3-1, whole genome shotgun sequence.</title>
        <authorList>
            <person name="Tuo L."/>
        </authorList>
    </citation>
    <scope>NUCLEOTIDE SEQUENCE [LARGE SCALE GENOMIC DNA]</scope>
    <source>
        <strain evidence="1 2">M2BS9Y-3-1</strain>
    </source>
</reference>
<sequence>MTPISSRVAGSALALIRQGTEEPKPKLLDQTIGMIAAENGLDVETTVNELTNRAEMRISESIFSVNHIDINERKLKLFEEVGEALNVDQDDFDTVSAYASALRVEVAKILRDPMGEKIIREIEEELGLDELGVSLDEVISAIANPDGEADAKLTEALDKKYNGDRQSAKDAIEHLQLNELGLYGPAF</sequence>
<organism evidence="1 2">
    <name type="scientific">Notoacmeibacter ruber</name>
    <dbReference type="NCBI Taxonomy" id="2670375"/>
    <lineage>
        <taxon>Bacteria</taxon>
        <taxon>Pseudomonadati</taxon>
        <taxon>Pseudomonadota</taxon>
        <taxon>Alphaproteobacteria</taxon>
        <taxon>Hyphomicrobiales</taxon>
        <taxon>Notoacmeibacteraceae</taxon>
        <taxon>Notoacmeibacter</taxon>
    </lineage>
</organism>
<dbReference type="RefSeq" id="WP_121645422.1">
    <property type="nucleotide sequence ID" value="NZ_RCWN01000001.1"/>
</dbReference>
<dbReference type="AlphaFoldDB" id="A0A3L7JDB4"/>